<evidence type="ECO:0000256" key="2">
    <source>
        <dbReference type="ARBA" id="ARBA00023125"/>
    </source>
</evidence>
<feature type="compositionally biased region" description="Acidic residues" evidence="7">
    <location>
        <begin position="156"/>
        <end position="169"/>
    </location>
</feature>
<evidence type="ECO:0000256" key="7">
    <source>
        <dbReference type="SAM" id="MobiDB-lite"/>
    </source>
</evidence>
<sequence length="408" mass="46215">MALASSLIKTSMALQCLPASHSERLFVNRHRPATNLVLPPHLPPRHVLAFSRRRTNNSAVTSSSSSPKKKKCGFQCRQQSSPANEREEDVDEDAFEALFDILEEDLKNDGASVDDDEDISEEDLEKLQRELEEAFGDIDDEGRLNSASGDMGREDNAEEDSEKHEEEEEPLKLKNWQLRRLARALRTGRRKTSIKSLAAELCLDRAVVLELLRDPPPNLVMMSAALPDHESAPTILEPETKPVLTVPEEGAMDTVKSETEEKLPVHVRQQRWFAQKRLKKVQVETLERVYRRTKRPTNAIINSIVQVVNLPRKKVVKWFEDKRTDEGVPDRRLPYQRRQGSSGVVWDDKYALGENNQILQKDQLRHCQSARDIGTMDQSDSAPTMIPRSFSTPGKAFRLPPAISKSGS</sequence>
<evidence type="ECO:0000256" key="4">
    <source>
        <dbReference type="ARBA" id="ARBA00023242"/>
    </source>
</evidence>
<accession>A0A7J7DQ23</accession>
<dbReference type="EMBL" id="JAAARO010000004">
    <property type="protein sequence ID" value="KAF5748196.1"/>
    <property type="molecule type" value="Genomic_DNA"/>
</dbReference>
<keyword evidence="3 5" id="KW-0371">Homeobox</keyword>
<feature type="DNA-binding region" description="Homeobox" evidence="5">
    <location>
        <begin position="271"/>
        <end position="330"/>
    </location>
</feature>
<dbReference type="InterPro" id="IPR031421">
    <property type="entry name" value="DUF4666"/>
</dbReference>
<proteinExistence type="predicted"/>
<dbReference type="Proteomes" id="UP000593562">
    <property type="component" value="Unassembled WGS sequence"/>
</dbReference>
<dbReference type="PANTHER" id="PTHR15467:SF9">
    <property type="entry name" value="HOMEOBOX DOMAIN-CONTAINING PROTEIN"/>
    <property type="match status" value="1"/>
</dbReference>
<comment type="subcellular location">
    <subcellularLocation>
        <location evidence="1 5 6">Nucleus</location>
    </subcellularLocation>
</comment>
<gene>
    <name evidence="9" type="ORF">HS088_TW04G00147</name>
</gene>
<evidence type="ECO:0000313" key="10">
    <source>
        <dbReference type="Proteomes" id="UP000593562"/>
    </source>
</evidence>
<feature type="region of interest" description="Disordered" evidence="7">
    <location>
        <begin position="374"/>
        <end position="408"/>
    </location>
</feature>
<feature type="region of interest" description="Disordered" evidence="7">
    <location>
        <begin position="138"/>
        <end position="170"/>
    </location>
</feature>
<dbReference type="InParanoid" id="A0A7J7DQ23"/>
<keyword evidence="2 5" id="KW-0238">DNA-binding</keyword>
<keyword evidence="4 5" id="KW-0539">Nucleus</keyword>
<dbReference type="PROSITE" id="PS50071">
    <property type="entry name" value="HOMEOBOX_2"/>
    <property type="match status" value="1"/>
</dbReference>
<dbReference type="GO" id="GO:0003677">
    <property type="term" value="F:DNA binding"/>
    <property type="evidence" value="ECO:0007669"/>
    <property type="project" value="UniProtKB-UniRule"/>
</dbReference>
<dbReference type="InterPro" id="IPR001356">
    <property type="entry name" value="HD"/>
</dbReference>
<comment type="caution">
    <text evidence="9">The sequence shown here is derived from an EMBL/GenBank/DDBJ whole genome shotgun (WGS) entry which is preliminary data.</text>
</comment>
<dbReference type="Pfam" id="PF00046">
    <property type="entry name" value="Homeodomain"/>
    <property type="match status" value="1"/>
</dbReference>
<feature type="region of interest" description="Disordered" evidence="7">
    <location>
        <begin position="50"/>
        <end position="91"/>
    </location>
</feature>
<dbReference type="SUPFAM" id="SSF46689">
    <property type="entry name" value="Homeodomain-like"/>
    <property type="match status" value="1"/>
</dbReference>
<evidence type="ECO:0000256" key="1">
    <source>
        <dbReference type="ARBA" id="ARBA00004123"/>
    </source>
</evidence>
<dbReference type="Pfam" id="PF15697">
    <property type="entry name" value="DUF4666"/>
    <property type="match status" value="1"/>
</dbReference>
<dbReference type="FunCoup" id="A0A7J7DQ23">
    <property type="interactions" value="2215"/>
</dbReference>
<organism evidence="9 10">
    <name type="scientific">Tripterygium wilfordii</name>
    <name type="common">Thunder God vine</name>
    <dbReference type="NCBI Taxonomy" id="458696"/>
    <lineage>
        <taxon>Eukaryota</taxon>
        <taxon>Viridiplantae</taxon>
        <taxon>Streptophyta</taxon>
        <taxon>Embryophyta</taxon>
        <taxon>Tracheophyta</taxon>
        <taxon>Spermatophyta</taxon>
        <taxon>Magnoliopsida</taxon>
        <taxon>eudicotyledons</taxon>
        <taxon>Gunneridae</taxon>
        <taxon>Pentapetalae</taxon>
        <taxon>rosids</taxon>
        <taxon>fabids</taxon>
        <taxon>Celastrales</taxon>
        <taxon>Celastraceae</taxon>
        <taxon>Tripterygium</taxon>
    </lineage>
</organism>
<dbReference type="InterPro" id="IPR009057">
    <property type="entry name" value="Homeodomain-like_sf"/>
</dbReference>
<protein>
    <recommendedName>
        <fullName evidence="8">Homeobox domain-containing protein</fullName>
    </recommendedName>
</protein>
<evidence type="ECO:0000256" key="3">
    <source>
        <dbReference type="ARBA" id="ARBA00023155"/>
    </source>
</evidence>
<feature type="domain" description="Homeobox" evidence="8">
    <location>
        <begin position="269"/>
        <end position="329"/>
    </location>
</feature>
<evidence type="ECO:0000256" key="6">
    <source>
        <dbReference type="RuleBase" id="RU000682"/>
    </source>
</evidence>
<reference evidence="9 10" key="1">
    <citation type="journal article" date="2020" name="Nat. Commun.">
        <title>Genome of Tripterygium wilfordii and identification of cytochrome P450 involved in triptolide biosynthesis.</title>
        <authorList>
            <person name="Tu L."/>
            <person name="Su P."/>
            <person name="Zhang Z."/>
            <person name="Gao L."/>
            <person name="Wang J."/>
            <person name="Hu T."/>
            <person name="Zhou J."/>
            <person name="Zhang Y."/>
            <person name="Zhao Y."/>
            <person name="Liu Y."/>
            <person name="Song Y."/>
            <person name="Tong Y."/>
            <person name="Lu Y."/>
            <person name="Yang J."/>
            <person name="Xu C."/>
            <person name="Jia M."/>
            <person name="Peters R.J."/>
            <person name="Huang L."/>
            <person name="Gao W."/>
        </authorList>
    </citation>
    <scope>NUCLEOTIDE SEQUENCE [LARGE SCALE GENOMIC DNA]</scope>
    <source>
        <strain evidence="10">cv. XIE 37</strain>
        <tissue evidence="9">Leaf</tissue>
    </source>
</reference>
<dbReference type="CDD" id="cd00086">
    <property type="entry name" value="homeodomain"/>
    <property type="match status" value="1"/>
</dbReference>
<dbReference type="AlphaFoldDB" id="A0A7J7DQ23"/>
<dbReference type="GO" id="GO:0000981">
    <property type="term" value="F:DNA-binding transcription factor activity, RNA polymerase II-specific"/>
    <property type="evidence" value="ECO:0007669"/>
    <property type="project" value="TreeGrafter"/>
</dbReference>
<keyword evidence="10" id="KW-1185">Reference proteome</keyword>
<dbReference type="SMART" id="SM00389">
    <property type="entry name" value="HOX"/>
    <property type="match status" value="1"/>
</dbReference>
<dbReference type="GO" id="GO:0005634">
    <property type="term" value="C:nucleus"/>
    <property type="evidence" value="ECO:0007669"/>
    <property type="project" value="UniProtKB-SubCell"/>
</dbReference>
<dbReference type="PANTHER" id="PTHR15467">
    <property type="entry name" value="ZINC-FINGERS AND HOMEOBOXES RELATED"/>
    <property type="match status" value="1"/>
</dbReference>
<dbReference type="Gene3D" id="1.10.10.60">
    <property type="entry name" value="Homeodomain-like"/>
    <property type="match status" value="1"/>
</dbReference>
<evidence type="ECO:0000256" key="5">
    <source>
        <dbReference type="PROSITE-ProRule" id="PRU00108"/>
    </source>
</evidence>
<name>A0A7J7DQ23_TRIWF</name>
<evidence type="ECO:0000259" key="8">
    <source>
        <dbReference type="PROSITE" id="PS50071"/>
    </source>
</evidence>
<evidence type="ECO:0000313" key="9">
    <source>
        <dbReference type="EMBL" id="KAF5748196.1"/>
    </source>
</evidence>